<dbReference type="CDD" id="cd20175">
    <property type="entry name" value="ThyX"/>
    <property type="match status" value="1"/>
</dbReference>
<evidence type="ECO:0000313" key="4">
    <source>
        <dbReference type="Proteomes" id="UP000825179"/>
    </source>
</evidence>
<dbReference type="GO" id="GO:0004799">
    <property type="term" value="F:thymidylate synthase activity"/>
    <property type="evidence" value="ECO:0007669"/>
    <property type="project" value="TreeGrafter"/>
</dbReference>
<dbReference type="PANTHER" id="PTHR34934">
    <property type="entry name" value="FLAVIN-DEPENDENT THYMIDYLATE SYNTHASE"/>
    <property type="match status" value="1"/>
</dbReference>
<dbReference type="EMBL" id="CP082237">
    <property type="protein sequence ID" value="QZT33747.1"/>
    <property type="molecule type" value="Genomic_DNA"/>
</dbReference>
<proteinExistence type="predicted"/>
<keyword evidence="4" id="KW-1185">Reference proteome</keyword>
<dbReference type="PROSITE" id="PS51331">
    <property type="entry name" value="THYX"/>
    <property type="match status" value="1"/>
</dbReference>
<keyword evidence="3" id="KW-0489">Methyltransferase</keyword>
<dbReference type="EC" id="2.1.1.148" evidence="1"/>
<dbReference type="KEGG" id="cthu:HUR95_16250"/>
<dbReference type="AlphaFoldDB" id="A0A8X8I4D8"/>
<accession>A0A8X8I4D8</accession>
<dbReference type="GO" id="GO:0032259">
    <property type="term" value="P:methylation"/>
    <property type="evidence" value="ECO:0007669"/>
    <property type="project" value="UniProtKB-KW"/>
</dbReference>
<dbReference type="GO" id="GO:0050797">
    <property type="term" value="F:thymidylate synthase (FAD) activity"/>
    <property type="evidence" value="ECO:0007669"/>
    <property type="project" value="UniProtKB-UniRule"/>
</dbReference>
<name>A0A8X8I4D8_CALTT</name>
<dbReference type="GO" id="GO:0070402">
    <property type="term" value="F:NADPH binding"/>
    <property type="evidence" value="ECO:0007669"/>
    <property type="project" value="TreeGrafter"/>
</dbReference>
<evidence type="ECO:0000256" key="2">
    <source>
        <dbReference type="SAM" id="MobiDB-lite"/>
    </source>
</evidence>
<evidence type="ECO:0000256" key="1">
    <source>
        <dbReference type="NCBIfam" id="TIGR02170"/>
    </source>
</evidence>
<evidence type="ECO:0000313" key="3">
    <source>
        <dbReference type="EMBL" id="QZT33747.1"/>
    </source>
</evidence>
<sequence>MSPSVKVKERIALGTKTERKLEKIDVLDKGYVRLVDVMGDDLRVVNAARVSYAKESKQLSDKDIRLIKFLAREGHTSPFRHAMLSFEIYAPLMIARQWWKYVVGSDHVMDAWNEASRRYITMEPEWYIPDENAWRSKPDHSKQGSGEPVDRAIGREATQRLKRQLEEGLKDYEWALEAGIAPEQARLLLPSAYGMYTPWYWTASLQSVAHMLNQRLAHDAQAEFQAYARAVYELVKPYFEHSLAELLKNKEI</sequence>
<dbReference type="NCBIfam" id="TIGR02170">
    <property type="entry name" value="thyX"/>
    <property type="match status" value="1"/>
</dbReference>
<reference evidence="3 4" key="1">
    <citation type="journal article" date="2020" name="Extremophiles">
        <title>Genomic analysis of Caldalkalibacillus thermarum TA2.A1 reveals aerobic alkaliphilic metabolism and evolutionary hallmarks linking alkaliphilic bacteria and plant life.</title>
        <authorList>
            <person name="de Jong S.I."/>
            <person name="van den Broek M.A."/>
            <person name="Merkel A.Y."/>
            <person name="de la Torre Cortes P."/>
            <person name="Kalamorz F."/>
            <person name="Cook G.M."/>
            <person name="van Loosdrecht M.C.M."/>
            <person name="McMillan D.G.G."/>
        </authorList>
    </citation>
    <scope>NUCLEOTIDE SEQUENCE [LARGE SCALE GENOMIC DNA]</scope>
    <source>
        <strain evidence="3 4">TA2.A1</strain>
    </source>
</reference>
<dbReference type="GO" id="GO:0006231">
    <property type="term" value="P:dTMP biosynthetic process"/>
    <property type="evidence" value="ECO:0007669"/>
    <property type="project" value="UniProtKB-UniRule"/>
</dbReference>
<protein>
    <recommendedName>
        <fullName evidence="1">FAD-dependent thymidylate synthase</fullName>
        <ecNumber evidence="1">2.1.1.148</ecNumber>
    </recommendedName>
</protein>
<keyword evidence="3" id="KW-0808">Transferase</keyword>
<dbReference type="Gene3D" id="3.30.1360.170">
    <property type="match status" value="1"/>
</dbReference>
<organism evidence="3 4">
    <name type="scientific">Caldalkalibacillus thermarum (strain TA2.A1)</name>
    <dbReference type="NCBI Taxonomy" id="986075"/>
    <lineage>
        <taxon>Bacteria</taxon>
        <taxon>Bacillati</taxon>
        <taxon>Bacillota</taxon>
        <taxon>Bacilli</taxon>
        <taxon>Bacillales</taxon>
        <taxon>Bacillaceae</taxon>
        <taxon>Caldalkalibacillus</taxon>
    </lineage>
</organism>
<feature type="region of interest" description="Disordered" evidence="2">
    <location>
        <begin position="133"/>
        <end position="153"/>
    </location>
</feature>
<dbReference type="PANTHER" id="PTHR34934:SF1">
    <property type="entry name" value="FLAVIN-DEPENDENT THYMIDYLATE SYNTHASE"/>
    <property type="match status" value="1"/>
</dbReference>
<dbReference type="Proteomes" id="UP000825179">
    <property type="component" value="Chromosome"/>
</dbReference>
<dbReference type="SUPFAM" id="SSF69796">
    <property type="entry name" value="Thymidylate synthase-complementing protein Thy1"/>
    <property type="match status" value="1"/>
</dbReference>
<dbReference type="GO" id="GO:0050660">
    <property type="term" value="F:flavin adenine dinucleotide binding"/>
    <property type="evidence" value="ECO:0007669"/>
    <property type="project" value="UniProtKB-UniRule"/>
</dbReference>
<dbReference type="InterPro" id="IPR003669">
    <property type="entry name" value="Thymidylate_synthase_ThyX"/>
</dbReference>
<dbReference type="Pfam" id="PF02511">
    <property type="entry name" value="Thy1"/>
    <property type="match status" value="1"/>
</dbReference>
<dbReference type="InterPro" id="IPR036098">
    <property type="entry name" value="Thymidylate_synthase_ThyX_sf"/>
</dbReference>
<gene>
    <name evidence="3" type="primary">thyX</name>
    <name evidence="3" type="ORF">HUR95_16250</name>
</gene>